<sequence>MDKKFAVLGSPIAHSKSPLIHTAAYRVLGEDWDYSRFEVAKGGLKRFVENDGAGFTGFSLTMPLKEEAFSVADVTDDISKSTKASNTLVRVGEYWHAFNTDVFGITQAISLASTAPIKVSLIIGSGATATSAMAAISRLAPGSSVLVLARNKTSRSSLIDFGRSLGLQVSRARSLSRAAKMAHVTISTLPGGAIDAAAKKLAASRIFKPAGLLLDVAYHPWPSQLADAWQMKNQKVVSGLEMLIWQAIAQIRIFKTGNPEAELPNEIAVVQAMRIALEE</sequence>
<dbReference type="SUPFAM" id="SSF53223">
    <property type="entry name" value="Aminoacid dehydrogenase-like, N-terminal domain"/>
    <property type="match status" value="1"/>
</dbReference>
<proteinExistence type="predicted"/>
<accession>A0A6J6HLL2</accession>
<dbReference type="GO" id="GO:0050661">
    <property type="term" value="F:NADP binding"/>
    <property type="evidence" value="ECO:0007669"/>
    <property type="project" value="TreeGrafter"/>
</dbReference>
<dbReference type="Pfam" id="PF08501">
    <property type="entry name" value="Shikimate_dh_N"/>
    <property type="match status" value="1"/>
</dbReference>
<dbReference type="PANTHER" id="PTHR21089:SF1">
    <property type="entry name" value="BIFUNCTIONAL 3-DEHYDROQUINATE DEHYDRATASE_SHIKIMATE DEHYDROGENASE, CHLOROPLASTIC"/>
    <property type="match status" value="1"/>
</dbReference>
<dbReference type="GO" id="GO:0004764">
    <property type="term" value="F:shikimate 3-dehydrogenase (NADP+) activity"/>
    <property type="evidence" value="ECO:0007669"/>
    <property type="project" value="InterPro"/>
</dbReference>
<dbReference type="Gene3D" id="3.40.50.10860">
    <property type="entry name" value="Leucine Dehydrogenase, chain A, domain 1"/>
    <property type="match status" value="1"/>
</dbReference>
<dbReference type="Gene3D" id="3.40.50.720">
    <property type="entry name" value="NAD(P)-binding Rossmann-like Domain"/>
    <property type="match status" value="1"/>
</dbReference>
<evidence type="ECO:0000313" key="2">
    <source>
        <dbReference type="EMBL" id="CAB4612719.1"/>
    </source>
</evidence>
<dbReference type="InterPro" id="IPR013708">
    <property type="entry name" value="Shikimate_DH-bd_N"/>
</dbReference>
<protein>
    <submittedName>
        <fullName evidence="2">Unannotated protein</fullName>
    </submittedName>
</protein>
<evidence type="ECO:0000259" key="1">
    <source>
        <dbReference type="Pfam" id="PF08501"/>
    </source>
</evidence>
<dbReference type="EMBL" id="CAEZUU010000092">
    <property type="protein sequence ID" value="CAB4612719.1"/>
    <property type="molecule type" value="Genomic_DNA"/>
</dbReference>
<dbReference type="AlphaFoldDB" id="A0A6J6HLL2"/>
<dbReference type="GO" id="GO:0019632">
    <property type="term" value="P:shikimate metabolic process"/>
    <property type="evidence" value="ECO:0007669"/>
    <property type="project" value="TreeGrafter"/>
</dbReference>
<dbReference type="InterPro" id="IPR022893">
    <property type="entry name" value="Shikimate_DH_fam"/>
</dbReference>
<dbReference type="GO" id="GO:0005829">
    <property type="term" value="C:cytosol"/>
    <property type="evidence" value="ECO:0007669"/>
    <property type="project" value="TreeGrafter"/>
</dbReference>
<dbReference type="PANTHER" id="PTHR21089">
    <property type="entry name" value="SHIKIMATE DEHYDROGENASE"/>
    <property type="match status" value="1"/>
</dbReference>
<dbReference type="InterPro" id="IPR036291">
    <property type="entry name" value="NAD(P)-bd_dom_sf"/>
</dbReference>
<name>A0A6J6HLL2_9ZZZZ</name>
<gene>
    <name evidence="2" type="ORF">UFOPK1857_00517</name>
</gene>
<organism evidence="2">
    <name type="scientific">freshwater metagenome</name>
    <dbReference type="NCBI Taxonomy" id="449393"/>
    <lineage>
        <taxon>unclassified sequences</taxon>
        <taxon>metagenomes</taxon>
        <taxon>ecological metagenomes</taxon>
    </lineage>
</organism>
<dbReference type="SUPFAM" id="SSF51735">
    <property type="entry name" value="NAD(P)-binding Rossmann-fold domains"/>
    <property type="match status" value="1"/>
</dbReference>
<feature type="domain" description="Shikimate dehydrogenase substrate binding N-terminal" evidence="1">
    <location>
        <begin position="7"/>
        <end position="88"/>
    </location>
</feature>
<dbReference type="InterPro" id="IPR046346">
    <property type="entry name" value="Aminoacid_DH-like_N_sf"/>
</dbReference>
<dbReference type="GO" id="GO:0009423">
    <property type="term" value="P:chorismate biosynthetic process"/>
    <property type="evidence" value="ECO:0007669"/>
    <property type="project" value="TreeGrafter"/>
</dbReference>
<reference evidence="2" key="1">
    <citation type="submission" date="2020-05" db="EMBL/GenBank/DDBJ databases">
        <authorList>
            <person name="Chiriac C."/>
            <person name="Salcher M."/>
            <person name="Ghai R."/>
            <person name="Kavagutti S V."/>
        </authorList>
    </citation>
    <scope>NUCLEOTIDE SEQUENCE</scope>
</reference>